<organism evidence="1 2">
    <name type="scientific">Paxillus rubicundulus Ve08.2h10</name>
    <dbReference type="NCBI Taxonomy" id="930991"/>
    <lineage>
        <taxon>Eukaryota</taxon>
        <taxon>Fungi</taxon>
        <taxon>Dikarya</taxon>
        <taxon>Basidiomycota</taxon>
        <taxon>Agaricomycotina</taxon>
        <taxon>Agaricomycetes</taxon>
        <taxon>Agaricomycetidae</taxon>
        <taxon>Boletales</taxon>
        <taxon>Paxilineae</taxon>
        <taxon>Paxillaceae</taxon>
        <taxon>Paxillus</taxon>
    </lineage>
</organism>
<dbReference type="SUPFAM" id="SSF57903">
    <property type="entry name" value="FYVE/PHD zinc finger"/>
    <property type="match status" value="1"/>
</dbReference>
<evidence type="ECO:0008006" key="3">
    <source>
        <dbReference type="Google" id="ProtNLM"/>
    </source>
</evidence>
<dbReference type="EMBL" id="KN825825">
    <property type="protein sequence ID" value="KIK81288.1"/>
    <property type="molecule type" value="Genomic_DNA"/>
</dbReference>
<accession>A0A0D0D019</accession>
<feature type="non-terminal residue" evidence="1">
    <location>
        <position position="1"/>
    </location>
</feature>
<proteinExistence type="predicted"/>
<keyword evidence="2" id="KW-1185">Reference proteome</keyword>
<evidence type="ECO:0000313" key="1">
    <source>
        <dbReference type="EMBL" id="KIK81288.1"/>
    </source>
</evidence>
<dbReference type="HOGENOM" id="CLU_3019954_0_0_1"/>
<dbReference type="InParanoid" id="A0A0D0D019"/>
<dbReference type="AlphaFoldDB" id="A0A0D0D019"/>
<dbReference type="InterPro" id="IPR011011">
    <property type="entry name" value="Znf_FYVE_PHD"/>
</dbReference>
<gene>
    <name evidence="1" type="ORF">PAXRUDRAFT_156405</name>
</gene>
<protein>
    <recommendedName>
        <fullName evidence="3">PHD-type domain-containing protein</fullName>
    </recommendedName>
</protein>
<dbReference type="OrthoDB" id="3324442at2759"/>
<evidence type="ECO:0000313" key="2">
    <source>
        <dbReference type="Proteomes" id="UP000054538"/>
    </source>
</evidence>
<name>A0A0D0D019_9AGAM</name>
<reference evidence="1 2" key="1">
    <citation type="submission" date="2014-04" db="EMBL/GenBank/DDBJ databases">
        <authorList>
            <consortium name="DOE Joint Genome Institute"/>
            <person name="Kuo A."/>
            <person name="Kohler A."/>
            <person name="Jargeat P."/>
            <person name="Nagy L.G."/>
            <person name="Floudas D."/>
            <person name="Copeland A."/>
            <person name="Barry K.W."/>
            <person name="Cichocki N."/>
            <person name="Veneault-Fourrey C."/>
            <person name="LaButti K."/>
            <person name="Lindquist E.A."/>
            <person name="Lipzen A."/>
            <person name="Lundell T."/>
            <person name="Morin E."/>
            <person name="Murat C."/>
            <person name="Sun H."/>
            <person name="Tunlid A."/>
            <person name="Henrissat B."/>
            <person name="Grigoriev I.V."/>
            <person name="Hibbett D.S."/>
            <person name="Martin F."/>
            <person name="Nordberg H.P."/>
            <person name="Cantor M.N."/>
            <person name="Hua S.X."/>
        </authorList>
    </citation>
    <scope>NUCLEOTIDE SEQUENCE [LARGE SCALE GENOMIC DNA]</scope>
    <source>
        <strain evidence="1 2">Ve08.2h10</strain>
    </source>
</reference>
<dbReference type="Proteomes" id="UP000054538">
    <property type="component" value="Unassembled WGS sequence"/>
</dbReference>
<reference evidence="2" key="2">
    <citation type="submission" date="2015-01" db="EMBL/GenBank/DDBJ databases">
        <title>Evolutionary Origins and Diversification of the Mycorrhizal Mutualists.</title>
        <authorList>
            <consortium name="DOE Joint Genome Institute"/>
            <consortium name="Mycorrhizal Genomics Consortium"/>
            <person name="Kohler A."/>
            <person name="Kuo A."/>
            <person name="Nagy L.G."/>
            <person name="Floudas D."/>
            <person name="Copeland A."/>
            <person name="Barry K.W."/>
            <person name="Cichocki N."/>
            <person name="Veneault-Fourrey C."/>
            <person name="LaButti K."/>
            <person name="Lindquist E.A."/>
            <person name="Lipzen A."/>
            <person name="Lundell T."/>
            <person name="Morin E."/>
            <person name="Murat C."/>
            <person name="Riley R."/>
            <person name="Ohm R."/>
            <person name="Sun H."/>
            <person name="Tunlid A."/>
            <person name="Henrissat B."/>
            <person name="Grigoriev I.V."/>
            <person name="Hibbett D.S."/>
            <person name="Martin F."/>
        </authorList>
    </citation>
    <scope>NUCLEOTIDE SEQUENCE [LARGE SCALE GENOMIC DNA]</scope>
    <source>
        <strain evidence="2">Ve08.2h10</strain>
    </source>
</reference>
<sequence>CDKGYNPDRDLQQFCRSCKTWYHVECLERLPASMSGILPQVEVQTSLPHGQLGTDL</sequence>